<dbReference type="PANTHER" id="PTHR30443:SF2">
    <property type="entry name" value="PHOSPHOETHANOLAMINE TRANSFERASE EPTC"/>
    <property type="match status" value="1"/>
</dbReference>
<gene>
    <name evidence="9" type="ORF">FYJ29_12090</name>
</gene>
<evidence type="ECO:0000256" key="7">
    <source>
        <dbReference type="SAM" id="Phobius"/>
    </source>
</evidence>
<dbReference type="GO" id="GO:0009244">
    <property type="term" value="P:lipopolysaccharide core region biosynthetic process"/>
    <property type="evidence" value="ECO:0007669"/>
    <property type="project" value="TreeGrafter"/>
</dbReference>
<keyword evidence="2" id="KW-1003">Cell membrane</keyword>
<evidence type="ECO:0000256" key="5">
    <source>
        <dbReference type="ARBA" id="ARBA00022989"/>
    </source>
</evidence>
<proteinExistence type="predicted"/>
<sequence length="605" mass="70690">MEKILRFIQYIAAPLRAEWMFFIITFLLLAQQPIDWLTLPSSDRWYQWGMGLKSLAVETGLVWVLTWVVWKSHSRLVKYLLTAVAWLLLGITLFLSFNFEMNISQQTLTVLVETTSKESGEFVNTYMWSPESQLSYTIDACLAIVIIVLYCIEGKLHRTLRRPFHSFATDLVAGTVATVGLGFFIYAWGTLLLASNSTRVYRWRNGFATTSLDIGTQSAHAINSLRAFGNDVRMAVKQAREVYRTHPTVQESDSLTVIYVLGESYIKHHASLYGYELNTTPCMVRERNRGNLFAFTDVIAQENITSVVEKNTFCLNSVADGESWFEKPNFTTIFKRAGYNVYMWDIQRTQQPHKLFTVTVNQFVYNPEIMRLSYTACDKGGFDYDGQLVDDFHKRVKLHGKHNLIVFHLYGQHVNPHYRYPAGSYYDNHFKPDSVRRNEKWLTTDKKQKIAYYDNATLYNDAVMEKIFDLYRNKNTVVVYFADHGEEVYDFRDTKGRHTETDPKPGTLMYQNEVPFVIWCSDRYKQLHPQVVARIKQALHRPYMTDNVGQLMLDLGRIKTQYYIPDRDLIAPQFRPRKRLVYDHCDYDKVMRGVDRNKIYPRFVK</sequence>
<keyword evidence="4 7" id="KW-0812">Transmembrane</keyword>
<evidence type="ECO:0000256" key="2">
    <source>
        <dbReference type="ARBA" id="ARBA00022475"/>
    </source>
</evidence>
<dbReference type="GO" id="GO:0005886">
    <property type="term" value="C:plasma membrane"/>
    <property type="evidence" value="ECO:0007669"/>
    <property type="project" value="UniProtKB-SubCell"/>
</dbReference>
<dbReference type="PANTHER" id="PTHR30443">
    <property type="entry name" value="INNER MEMBRANE PROTEIN"/>
    <property type="match status" value="1"/>
</dbReference>
<dbReference type="Proteomes" id="UP000483362">
    <property type="component" value="Unassembled WGS sequence"/>
</dbReference>
<dbReference type="Gene3D" id="3.40.720.10">
    <property type="entry name" value="Alkaline Phosphatase, subunit A"/>
    <property type="match status" value="1"/>
</dbReference>
<evidence type="ECO:0000313" key="9">
    <source>
        <dbReference type="EMBL" id="MSS18489.1"/>
    </source>
</evidence>
<evidence type="ECO:0000256" key="1">
    <source>
        <dbReference type="ARBA" id="ARBA00004651"/>
    </source>
</evidence>
<feature type="transmembrane region" description="Helical" evidence="7">
    <location>
        <begin position="134"/>
        <end position="152"/>
    </location>
</feature>
<comment type="subcellular location">
    <subcellularLocation>
        <location evidence="1">Cell membrane</location>
        <topology evidence="1">Multi-pass membrane protein</topology>
    </subcellularLocation>
</comment>
<dbReference type="SUPFAM" id="SSF53649">
    <property type="entry name" value="Alkaline phosphatase-like"/>
    <property type="match status" value="1"/>
</dbReference>
<feature type="transmembrane region" description="Helical" evidence="7">
    <location>
        <begin position="50"/>
        <end position="70"/>
    </location>
</feature>
<dbReference type="InterPro" id="IPR000917">
    <property type="entry name" value="Sulfatase_N"/>
</dbReference>
<feature type="domain" description="Sulfatase N-terminal" evidence="8">
    <location>
        <begin position="256"/>
        <end position="537"/>
    </location>
</feature>
<evidence type="ECO:0000256" key="4">
    <source>
        <dbReference type="ARBA" id="ARBA00022692"/>
    </source>
</evidence>
<dbReference type="CDD" id="cd16017">
    <property type="entry name" value="LptA"/>
    <property type="match status" value="1"/>
</dbReference>
<dbReference type="InterPro" id="IPR058130">
    <property type="entry name" value="PEA_transf_C"/>
</dbReference>
<dbReference type="RefSeq" id="WP_154327686.1">
    <property type="nucleotide sequence ID" value="NZ_CP045696.1"/>
</dbReference>
<keyword evidence="3 9" id="KW-0808">Transferase</keyword>
<evidence type="ECO:0000256" key="3">
    <source>
        <dbReference type="ARBA" id="ARBA00022679"/>
    </source>
</evidence>
<feature type="transmembrane region" description="Helical" evidence="7">
    <location>
        <begin position="164"/>
        <end position="189"/>
    </location>
</feature>
<dbReference type="AlphaFoldDB" id="A0A6L5XG56"/>
<name>A0A6L5XG56_9BACT</name>
<evidence type="ECO:0000259" key="8">
    <source>
        <dbReference type="Pfam" id="PF00884"/>
    </source>
</evidence>
<feature type="transmembrane region" description="Helical" evidence="7">
    <location>
        <begin position="77"/>
        <end position="97"/>
    </location>
</feature>
<keyword evidence="10" id="KW-1185">Reference proteome</keyword>
<protein>
    <submittedName>
        <fullName evidence="9">Phosphoethanolamine transferase</fullName>
    </submittedName>
</protein>
<evidence type="ECO:0000313" key="10">
    <source>
        <dbReference type="Proteomes" id="UP000483362"/>
    </source>
</evidence>
<organism evidence="9 10">
    <name type="scientific">Sodaliphilus pleomorphus</name>
    <dbReference type="NCBI Taxonomy" id="2606626"/>
    <lineage>
        <taxon>Bacteria</taxon>
        <taxon>Pseudomonadati</taxon>
        <taxon>Bacteroidota</taxon>
        <taxon>Bacteroidia</taxon>
        <taxon>Bacteroidales</taxon>
        <taxon>Muribaculaceae</taxon>
        <taxon>Sodaliphilus</taxon>
    </lineage>
</organism>
<accession>A0A6L5XG56</accession>
<reference evidence="9 10" key="1">
    <citation type="submission" date="2019-08" db="EMBL/GenBank/DDBJ databases">
        <title>In-depth cultivation of the pig gut microbiome towards novel bacterial diversity and tailored functional studies.</title>
        <authorList>
            <person name="Wylensek D."/>
            <person name="Hitch T.C.A."/>
            <person name="Clavel T."/>
        </authorList>
    </citation>
    <scope>NUCLEOTIDE SEQUENCE [LARGE SCALE GENOMIC DNA]</scope>
    <source>
        <strain evidence="9 10">Oil-RF-744-WCA-WT-10</strain>
    </source>
</reference>
<dbReference type="InterPro" id="IPR017850">
    <property type="entry name" value="Alkaline_phosphatase_core_sf"/>
</dbReference>
<keyword evidence="5 7" id="KW-1133">Transmembrane helix</keyword>
<dbReference type="InterPro" id="IPR040423">
    <property type="entry name" value="PEA_transferase"/>
</dbReference>
<dbReference type="EMBL" id="VULT01000022">
    <property type="protein sequence ID" value="MSS18489.1"/>
    <property type="molecule type" value="Genomic_DNA"/>
</dbReference>
<dbReference type="Pfam" id="PF00884">
    <property type="entry name" value="Sulfatase"/>
    <property type="match status" value="1"/>
</dbReference>
<evidence type="ECO:0000256" key="6">
    <source>
        <dbReference type="ARBA" id="ARBA00023136"/>
    </source>
</evidence>
<comment type="caution">
    <text evidence="9">The sequence shown here is derived from an EMBL/GenBank/DDBJ whole genome shotgun (WGS) entry which is preliminary data.</text>
</comment>
<dbReference type="GO" id="GO:0016776">
    <property type="term" value="F:phosphotransferase activity, phosphate group as acceptor"/>
    <property type="evidence" value="ECO:0007669"/>
    <property type="project" value="TreeGrafter"/>
</dbReference>
<keyword evidence="6 7" id="KW-0472">Membrane</keyword>
<feature type="transmembrane region" description="Helical" evidence="7">
    <location>
        <begin position="7"/>
        <end position="30"/>
    </location>
</feature>